<sequence>MAAASFTADTAAKTGKPERTIQRDATRAKALGPDLDRVSRRRWNERPVRVWKDSHKKATTMVALARCAIVTTMALGGEGALRANL</sequence>
<feature type="region of interest" description="Disordered" evidence="1">
    <location>
        <begin position="1"/>
        <end position="32"/>
    </location>
</feature>
<evidence type="ECO:0000256" key="1">
    <source>
        <dbReference type="SAM" id="MobiDB-lite"/>
    </source>
</evidence>
<evidence type="ECO:0000313" key="2">
    <source>
        <dbReference type="EMBL" id="APG13751.1"/>
    </source>
</evidence>
<organism evidence="2 3">
    <name type="scientific">Bradyrhizobium japonicum</name>
    <dbReference type="NCBI Taxonomy" id="375"/>
    <lineage>
        <taxon>Bacteria</taxon>
        <taxon>Pseudomonadati</taxon>
        <taxon>Pseudomonadota</taxon>
        <taxon>Alphaproteobacteria</taxon>
        <taxon>Hyphomicrobiales</taxon>
        <taxon>Nitrobacteraceae</taxon>
        <taxon>Bradyrhizobium</taxon>
    </lineage>
</organism>
<gene>
    <name evidence="2" type="ORF">BKD09_35880</name>
</gene>
<accession>A0A1L3FKH1</accession>
<feature type="compositionally biased region" description="Basic and acidic residues" evidence="1">
    <location>
        <begin position="15"/>
        <end position="27"/>
    </location>
</feature>
<evidence type="ECO:0000313" key="3">
    <source>
        <dbReference type="Proteomes" id="UP000181962"/>
    </source>
</evidence>
<proteinExistence type="predicted"/>
<dbReference type="AlphaFoldDB" id="A0A1L3FKH1"/>
<protein>
    <submittedName>
        <fullName evidence="2">Uncharacterized protein</fullName>
    </submittedName>
</protein>
<dbReference type="Proteomes" id="UP000181962">
    <property type="component" value="Chromosome"/>
</dbReference>
<reference evidence="2 3" key="1">
    <citation type="submission" date="2016-11" db="EMBL/GenBank/DDBJ databases">
        <title>Complete Genome Sequence of Bradyrhizobium sp. strain J5, an isolated from soybean nodule in Hokkaido.</title>
        <authorList>
            <person name="Kanehara K."/>
        </authorList>
    </citation>
    <scope>NUCLEOTIDE SEQUENCE [LARGE SCALE GENOMIC DNA]</scope>
    <source>
        <strain evidence="2 3">J5</strain>
    </source>
</reference>
<dbReference type="EMBL" id="CP017637">
    <property type="protein sequence ID" value="APG13751.1"/>
    <property type="molecule type" value="Genomic_DNA"/>
</dbReference>
<feature type="compositionally biased region" description="Low complexity" evidence="1">
    <location>
        <begin position="1"/>
        <end position="14"/>
    </location>
</feature>
<name>A0A1L3FKH1_BRAJP</name>